<dbReference type="Proteomes" id="UP000029278">
    <property type="component" value="Unassembled WGS sequence"/>
</dbReference>
<organism evidence="1 2">
    <name type="scientific">Paenibacillus macerans</name>
    <name type="common">Bacillus macerans</name>
    <dbReference type="NCBI Taxonomy" id="44252"/>
    <lineage>
        <taxon>Bacteria</taxon>
        <taxon>Bacillati</taxon>
        <taxon>Bacillota</taxon>
        <taxon>Bacilli</taxon>
        <taxon>Bacillales</taxon>
        <taxon>Paenibacillaceae</taxon>
        <taxon>Paenibacillus</taxon>
    </lineage>
</organism>
<sequence>MYESRTESLPMRERGLKEAALEMLHPTGSRSLCGSVD</sequence>
<dbReference type="AlphaFoldDB" id="A0A090Z6S8"/>
<gene>
    <name evidence="1" type="ORF">DJ90_4552</name>
</gene>
<evidence type="ECO:0000313" key="1">
    <source>
        <dbReference type="EMBL" id="KFN06979.1"/>
    </source>
</evidence>
<dbReference type="EMBL" id="JMQA01000036">
    <property type="protein sequence ID" value="KFN06979.1"/>
    <property type="molecule type" value="Genomic_DNA"/>
</dbReference>
<reference evidence="1 2" key="1">
    <citation type="submission" date="2014-04" db="EMBL/GenBank/DDBJ databases">
        <authorList>
            <person name="Bishop-Lilly K.A."/>
            <person name="Broomall S.M."/>
            <person name="Chain P.S."/>
            <person name="Chertkov O."/>
            <person name="Coyne S.R."/>
            <person name="Daligault H.E."/>
            <person name="Davenport K.W."/>
            <person name="Erkkila T."/>
            <person name="Frey K.G."/>
            <person name="Gibbons H.S."/>
            <person name="Gu W."/>
            <person name="Jaissle J."/>
            <person name="Johnson S.L."/>
            <person name="Koroleva G.I."/>
            <person name="Ladner J.T."/>
            <person name="Lo C.-C."/>
            <person name="Minogue T.D."/>
            <person name="Munk C."/>
            <person name="Palacios G.F."/>
            <person name="Redden C.L."/>
            <person name="Rosenzweig C.N."/>
            <person name="Scholz M.B."/>
            <person name="Teshima H."/>
            <person name="Xu Y."/>
        </authorList>
    </citation>
    <scope>NUCLEOTIDE SEQUENCE [LARGE SCALE GENOMIC DNA]</scope>
    <source>
        <strain evidence="1 2">8244</strain>
    </source>
</reference>
<keyword evidence="2" id="KW-1185">Reference proteome</keyword>
<proteinExistence type="predicted"/>
<name>A0A090Z6S8_PAEMA</name>
<comment type="caution">
    <text evidence="1">The sequence shown here is derived from an EMBL/GenBank/DDBJ whole genome shotgun (WGS) entry which is preliminary data.</text>
</comment>
<evidence type="ECO:0000313" key="2">
    <source>
        <dbReference type="Proteomes" id="UP000029278"/>
    </source>
</evidence>
<accession>A0A090Z6S8</accession>
<protein>
    <submittedName>
        <fullName evidence="1">Uncharacterized protein</fullName>
    </submittedName>
</protein>
<dbReference type="HOGENOM" id="CLU_3346702_0_0_9"/>